<name>A0A7V5U3D7_9BACT</name>
<comment type="caution">
    <text evidence="2">The sequence shown here is derived from an EMBL/GenBank/DDBJ whole genome shotgun (WGS) entry which is preliminary data.</text>
</comment>
<proteinExistence type="predicted"/>
<dbReference type="EMBL" id="DROK01000283">
    <property type="protein sequence ID" value="HHI98100.1"/>
    <property type="molecule type" value="Genomic_DNA"/>
</dbReference>
<reference evidence="2" key="1">
    <citation type="journal article" date="2020" name="mSystems">
        <title>Genome- and Community-Level Interaction Insights into Carbon Utilization and Element Cycling Functions of Hydrothermarchaeota in Hydrothermal Sediment.</title>
        <authorList>
            <person name="Zhou Z."/>
            <person name="Liu Y."/>
            <person name="Xu W."/>
            <person name="Pan J."/>
            <person name="Luo Z.H."/>
            <person name="Li M."/>
        </authorList>
    </citation>
    <scope>NUCLEOTIDE SEQUENCE [LARGE SCALE GENOMIC DNA]</scope>
    <source>
        <strain evidence="2">HyVt-533</strain>
    </source>
</reference>
<dbReference type="PANTHER" id="PTHR36304">
    <property type="entry name" value="DOMAIN GTPASE-ACTIVATING PROTEIN, PUTATIVE-RELATED-RELATED"/>
    <property type="match status" value="1"/>
</dbReference>
<dbReference type="Proteomes" id="UP000886101">
    <property type="component" value="Unassembled WGS sequence"/>
</dbReference>
<evidence type="ECO:0000259" key="1">
    <source>
        <dbReference type="Pfam" id="PF14332"/>
    </source>
</evidence>
<organism evidence="2">
    <name type="scientific">Thermodesulfatator atlanticus</name>
    <dbReference type="NCBI Taxonomy" id="501497"/>
    <lineage>
        <taxon>Bacteria</taxon>
        <taxon>Pseudomonadati</taxon>
        <taxon>Thermodesulfobacteriota</taxon>
        <taxon>Thermodesulfobacteria</taxon>
        <taxon>Thermodesulfobacteriales</taxon>
        <taxon>Thermodesulfatatoraceae</taxon>
        <taxon>Thermodesulfatator</taxon>
    </lineage>
</organism>
<dbReference type="PANTHER" id="PTHR36304:SF4">
    <property type="entry name" value="DUF4388 DOMAIN-CONTAINING PROTEIN"/>
    <property type="match status" value="1"/>
</dbReference>
<dbReference type="AlphaFoldDB" id="A0A7V5U3D7"/>
<sequence>MGQPFSKKEMGLKNVAHLNGSPVMQGELKTISLADVLQLLGNRSGRHLVKISLSHGIGKIYLEGPVLYHAEIVGDEEKEGFEAFVGLLQLKEGRFEVYKPVVWPEKGNLKGPVQALLIEAVRRQDEAGTEETFLNEDLFDQALELNPPEAPEPEPPSFWTEVRETLPEIRLGAVVDPEGEVKESHGEGEAEELSGFVSYACFQLREIGELLGMGELKAFAISGKRKLYAALVAEEKILGLAGVPRKGLLWWSKKLLELEKENKA</sequence>
<dbReference type="Pfam" id="PF14332">
    <property type="entry name" value="DUF4388"/>
    <property type="match status" value="1"/>
</dbReference>
<evidence type="ECO:0000313" key="2">
    <source>
        <dbReference type="EMBL" id="HHI98100.1"/>
    </source>
</evidence>
<dbReference type="InterPro" id="IPR025497">
    <property type="entry name" value="PatA-like_N"/>
</dbReference>
<feature type="domain" description="PatA-like N-terminal" evidence="1">
    <location>
        <begin position="25"/>
        <end position="127"/>
    </location>
</feature>
<protein>
    <submittedName>
        <fullName evidence="2">DUF4388 domain-containing protein</fullName>
    </submittedName>
</protein>
<gene>
    <name evidence="2" type="ORF">ENJ96_09670</name>
</gene>
<accession>A0A7V5U3D7</accession>